<dbReference type="OrthoDB" id="3693320at2"/>
<evidence type="ECO:0000313" key="3">
    <source>
        <dbReference type="Proteomes" id="UP000176087"/>
    </source>
</evidence>
<comment type="caution">
    <text evidence="2">The sequence shown here is derived from an EMBL/GenBank/DDBJ whole genome shotgun (WGS) entry which is preliminary data.</text>
</comment>
<reference evidence="2 3" key="1">
    <citation type="journal article" date="2016" name="Front. Microbiol.">
        <title>Comparative Genomics Analysis of Streptomyces Species Reveals Their Adaptation to the Marine Environment and Their Diversity at the Genomic Level.</title>
        <authorList>
            <person name="Tian X."/>
            <person name="Zhang Z."/>
            <person name="Yang T."/>
            <person name="Chen M."/>
            <person name="Li J."/>
            <person name="Chen F."/>
            <person name="Yang J."/>
            <person name="Li W."/>
            <person name="Zhang B."/>
            <person name="Zhang Z."/>
            <person name="Wu J."/>
            <person name="Zhang C."/>
            <person name="Long L."/>
            <person name="Xiao J."/>
        </authorList>
    </citation>
    <scope>NUCLEOTIDE SEQUENCE [LARGE SCALE GENOMIC DNA]</scope>
    <source>
        <strain evidence="2 3">SCSIO 10390</strain>
    </source>
</reference>
<dbReference type="Proteomes" id="UP000176087">
    <property type="component" value="Unassembled WGS sequence"/>
</dbReference>
<proteinExistence type="predicted"/>
<evidence type="ECO:0000313" key="2">
    <source>
        <dbReference type="EMBL" id="OEU88610.1"/>
    </source>
</evidence>
<sequence>MMAVPAGAAYAGSGPAPKPSERSVSKSTAPSAKGNPASKAAEAAGVCDDAYQIGSTGYVKRSGVTIASVKQFYSPECQENYGYVWVWESFRETAGDYDVTSAVYSYSQDEVLGKRGWLNTTKQEFWSHGTDTVPECTAAVGSVRKAGDPTPNHGASSKRC</sequence>
<gene>
    <name evidence="2" type="ORF">AN215_17690</name>
</gene>
<organism evidence="2 3">
    <name type="scientific">Streptomyces abyssalis</name>
    <dbReference type="NCBI Taxonomy" id="933944"/>
    <lineage>
        <taxon>Bacteria</taxon>
        <taxon>Bacillati</taxon>
        <taxon>Actinomycetota</taxon>
        <taxon>Actinomycetes</taxon>
        <taxon>Kitasatosporales</taxon>
        <taxon>Streptomycetaceae</taxon>
        <taxon>Streptomyces</taxon>
    </lineage>
</organism>
<name>A0A1E7JLV8_9ACTN</name>
<evidence type="ECO:0008006" key="4">
    <source>
        <dbReference type="Google" id="ProtNLM"/>
    </source>
</evidence>
<feature type="compositionally biased region" description="Low complexity" evidence="1">
    <location>
        <begin position="1"/>
        <end position="15"/>
    </location>
</feature>
<dbReference type="EMBL" id="LJGT01000040">
    <property type="protein sequence ID" value="OEU88610.1"/>
    <property type="molecule type" value="Genomic_DNA"/>
</dbReference>
<protein>
    <recommendedName>
        <fullName evidence="4">DUF2690 domain-containing protein</fullName>
    </recommendedName>
</protein>
<feature type="region of interest" description="Disordered" evidence="1">
    <location>
        <begin position="1"/>
        <end position="39"/>
    </location>
</feature>
<dbReference type="PATRIC" id="fig|933944.5.peg.2848"/>
<keyword evidence="3" id="KW-1185">Reference proteome</keyword>
<evidence type="ECO:0000256" key="1">
    <source>
        <dbReference type="SAM" id="MobiDB-lite"/>
    </source>
</evidence>
<accession>A0A1E7JLV8</accession>
<dbReference type="AlphaFoldDB" id="A0A1E7JLV8"/>